<sequence length="178" mass="19345">MTKAKKWLAGLAIGLALIGCTGAMVGCSGGSATLEGSYWYTGAYIWFDEYQKNLVGSQVQNLDLYDDGTYVLSLSYECLANMDNTPVTGAPYDPFYYSKLTVKGTYEEVSSDPDLGDTTVNLIDAEVVSCSGNFEGRWFMQNDDGTYNFTLTINNTGVTYNTQTGKIANIIEVAKTNA</sequence>
<dbReference type="AlphaFoldDB" id="A0A9D1VYY6"/>
<evidence type="ECO:0008006" key="3">
    <source>
        <dbReference type="Google" id="ProtNLM"/>
    </source>
</evidence>
<reference evidence="1" key="1">
    <citation type="journal article" date="2021" name="PeerJ">
        <title>Extensive microbial diversity within the chicken gut microbiome revealed by metagenomics and culture.</title>
        <authorList>
            <person name="Gilroy R."/>
            <person name="Ravi A."/>
            <person name="Getino M."/>
            <person name="Pursley I."/>
            <person name="Horton D.L."/>
            <person name="Alikhan N.F."/>
            <person name="Baker D."/>
            <person name="Gharbi K."/>
            <person name="Hall N."/>
            <person name="Watson M."/>
            <person name="Adriaenssens E.M."/>
            <person name="Foster-Nyarko E."/>
            <person name="Jarju S."/>
            <person name="Secka A."/>
            <person name="Antonio M."/>
            <person name="Oren A."/>
            <person name="Chaudhuri R.R."/>
            <person name="La Ragione R."/>
            <person name="Hildebrand F."/>
            <person name="Pallen M.J."/>
        </authorList>
    </citation>
    <scope>NUCLEOTIDE SEQUENCE</scope>
    <source>
        <strain evidence="1">2189</strain>
    </source>
</reference>
<accession>A0A9D1VYY6</accession>
<reference evidence="1" key="2">
    <citation type="submission" date="2021-04" db="EMBL/GenBank/DDBJ databases">
        <authorList>
            <person name="Gilroy R."/>
        </authorList>
    </citation>
    <scope>NUCLEOTIDE SEQUENCE</scope>
    <source>
        <strain evidence="1">2189</strain>
    </source>
</reference>
<dbReference type="EMBL" id="DXEW01000002">
    <property type="protein sequence ID" value="HIX49686.1"/>
    <property type="molecule type" value="Genomic_DNA"/>
</dbReference>
<gene>
    <name evidence="1" type="ORF">H9851_00180</name>
</gene>
<dbReference type="Proteomes" id="UP000886847">
    <property type="component" value="Unassembled WGS sequence"/>
</dbReference>
<dbReference type="PROSITE" id="PS51257">
    <property type="entry name" value="PROKAR_LIPOPROTEIN"/>
    <property type="match status" value="1"/>
</dbReference>
<organism evidence="1 2">
    <name type="scientific">Candidatus Borkfalkia faecavium</name>
    <dbReference type="NCBI Taxonomy" id="2838508"/>
    <lineage>
        <taxon>Bacteria</taxon>
        <taxon>Bacillati</taxon>
        <taxon>Bacillota</taxon>
        <taxon>Clostridia</taxon>
        <taxon>Christensenellales</taxon>
        <taxon>Christensenellaceae</taxon>
        <taxon>Candidatus Borkfalkia</taxon>
    </lineage>
</organism>
<name>A0A9D1VYY6_9FIRM</name>
<protein>
    <recommendedName>
        <fullName evidence="3">Lipoprotein</fullName>
    </recommendedName>
</protein>
<proteinExistence type="predicted"/>
<comment type="caution">
    <text evidence="1">The sequence shown here is derived from an EMBL/GenBank/DDBJ whole genome shotgun (WGS) entry which is preliminary data.</text>
</comment>
<evidence type="ECO:0000313" key="1">
    <source>
        <dbReference type="EMBL" id="HIX49686.1"/>
    </source>
</evidence>
<evidence type="ECO:0000313" key="2">
    <source>
        <dbReference type="Proteomes" id="UP000886847"/>
    </source>
</evidence>